<dbReference type="EMBL" id="CP000383">
    <property type="protein sequence ID" value="ABG57773.1"/>
    <property type="molecule type" value="Genomic_DNA"/>
</dbReference>
<keyword evidence="3" id="KW-1185">Reference proteome</keyword>
<dbReference type="PROSITE" id="PS51257">
    <property type="entry name" value="PROKAR_LIPOPROTEIN"/>
    <property type="match status" value="1"/>
</dbReference>
<dbReference type="RefSeq" id="WP_011583888.1">
    <property type="nucleotide sequence ID" value="NC_008255.1"/>
</dbReference>
<accession>A0A6N4SNC7</accession>
<proteinExistence type="predicted"/>
<keyword evidence="1" id="KW-0812">Transmembrane</keyword>
<dbReference type="KEGG" id="chu:CHU_0484"/>
<evidence type="ECO:0000313" key="2">
    <source>
        <dbReference type="EMBL" id="ABG57773.1"/>
    </source>
</evidence>
<reference evidence="2 3" key="1">
    <citation type="journal article" date="2007" name="Appl. Environ. Microbiol.">
        <title>Genome sequence of the cellulolytic gliding bacterium Cytophaga hutchinsonii.</title>
        <authorList>
            <person name="Xie G."/>
            <person name="Bruce D.C."/>
            <person name="Challacombe J.F."/>
            <person name="Chertkov O."/>
            <person name="Detter J.C."/>
            <person name="Gilna P."/>
            <person name="Han C.S."/>
            <person name="Lucas S."/>
            <person name="Misra M."/>
            <person name="Myers G.L."/>
            <person name="Richardson P."/>
            <person name="Tapia R."/>
            <person name="Thayer N."/>
            <person name="Thompson L.S."/>
            <person name="Brettin T.S."/>
            <person name="Henrissat B."/>
            <person name="Wilson D.B."/>
            <person name="McBride M.J."/>
        </authorList>
    </citation>
    <scope>NUCLEOTIDE SEQUENCE [LARGE SCALE GENOMIC DNA]</scope>
    <source>
        <strain evidence="3">ATCC 33406 / DSM 1761 / CIP 103989 / NBRC 15051 / NCIMB 9469 / D465</strain>
    </source>
</reference>
<dbReference type="Pfam" id="PF14126">
    <property type="entry name" value="DUF4293"/>
    <property type="match status" value="1"/>
</dbReference>
<keyword evidence="1" id="KW-1133">Transmembrane helix</keyword>
<evidence type="ECO:0000256" key="1">
    <source>
        <dbReference type="SAM" id="Phobius"/>
    </source>
</evidence>
<name>A0A6N4SNC7_CYTH3</name>
<dbReference type="AlphaFoldDB" id="A0A6N4SNC7"/>
<dbReference type="Proteomes" id="UP000001822">
    <property type="component" value="Chromosome"/>
</dbReference>
<dbReference type="OrthoDB" id="594989at2"/>
<evidence type="ECO:0000313" key="3">
    <source>
        <dbReference type="Proteomes" id="UP000001822"/>
    </source>
</evidence>
<feature type="transmembrane region" description="Helical" evidence="1">
    <location>
        <begin position="120"/>
        <end position="138"/>
    </location>
</feature>
<keyword evidence="1" id="KW-0472">Membrane</keyword>
<feature type="transmembrane region" description="Helical" evidence="1">
    <location>
        <begin position="86"/>
        <end position="104"/>
    </location>
</feature>
<protein>
    <submittedName>
        <fullName evidence="2">Transcription termination factor Rho</fullName>
    </submittedName>
</protein>
<dbReference type="InterPro" id="IPR025635">
    <property type="entry name" value="DUF4293"/>
</dbReference>
<feature type="transmembrane region" description="Helical" evidence="1">
    <location>
        <begin position="54"/>
        <end position="74"/>
    </location>
</feature>
<sequence>MIQRIQSLLLLICAAVLIGCLFTPAWNAVSDNTSYEVNSFALTISHETISTDKNIIFIAALVALSIFLTFFIIFKYNNRLLQMRLNMMNTILICLIEGLYFWYIREAKILIGTAEFTEKFGLAFYLPLAALILCFIAGKRIQKDEELVKSVDRIR</sequence>
<gene>
    <name evidence="2" type="ordered locus">CHU_0484</name>
</gene>
<organism evidence="2 3">
    <name type="scientific">Cytophaga hutchinsonii (strain ATCC 33406 / DSM 1761 / CIP 103989 / NBRC 15051 / NCIMB 9469 / D465)</name>
    <dbReference type="NCBI Taxonomy" id="269798"/>
    <lineage>
        <taxon>Bacteria</taxon>
        <taxon>Pseudomonadati</taxon>
        <taxon>Bacteroidota</taxon>
        <taxon>Cytophagia</taxon>
        <taxon>Cytophagales</taxon>
        <taxon>Cytophagaceae</taxon>
        <taxon>Cytophaga</taxon>
    </lineage>
</organism>